<keyword evidence="2" id="KW-1185">Reference proteome</keyword>
<reference evidence="1 2" key="1">
    <citation type="submission" date="2023-01" db="EMBL/GenBank/DDBJ databases">
        <title>Thalassococcus onchidii sp. nov., isolated from a marine invertebrate from the South China Sea.</title>
        <authorList>
            <person name="Xu S."/>
            <person name="Liu Z."/>
            <person name="Xu Y."/>
        </authorList>
    </citation>
    <scope>NUCLEOTIDE SEQUENCE [LARGE SCALE GENOMIC DNA]</scope>
    <source>
        <strain evidence="1 2">KCTC 32084</strain>
    </source>
</reference>
<sequence>MKRLTFAIVAAALIWAGWWFFASQRLTTQTENWFEDRQAEGWQAQYGDLTLGGFPNRLDMTFTDLNLADPDSGLAWQAPFFQVFQIVYNNGHQIFAWPDAQQISTPTGQYDISSEGLRASLVRDGALIQRANLEAPVLNVKGPSRTIALAGLTAGLSEVPEASNTYRIALNANAVAGPSSAYVPTPDQIDGLKLQAEVSFDKALATSALETTRPQPTRIDLRLAEYSIEGLELKLAGVLDIDPRGQATGELTVRAVNWREMLALAGQSQSLPEGLISTLEQAFGLLSQLAGNGRTIDITVRFERGQMSVGLIPLGPAPSFRIP</sequence>
<dbReference type="Proteomes" id="UP001210720">
    <property type="component" value="Unassembled WGS sequence"/>
</dbReference>
<dbReference type="EMBL" id="JAQIOY010000001">
    <property type="protein sequence ID" value="MDA7423190.1"/>
    <property type="molecule type" value="Genomic_DNA"/>
</dbReference>
<protein>
    <submittedName>
        <fullName evidence="1">DUF2125 domain-containing protein</fullName>
    </submittedName>
</protein>
<dbReference type="Pfam" id="PF09898">
    <property type="entry name" value="DUF2125"/>
    <property type="match status" value="1"/>
</dbReference>
<evidence type="ECO:0000313" key="1">
    <source>
        <dbReference type="EMBL" id="MDA7423190.1"/>
    </source>
</evidence>
<dbReference type="InterPro" id="IPR018666">
    <property type="entry name" value="DUF2125"/>
</dbReference>
<organism evidence="1 2">
    <name type="scientific">Thalassococcus lentus</name>
    <dbReference type="NCBI Taxonomy" id="1210524"/>
    <lineage>
        <taxon>Bacteria</taxon>
        <taxon>Pseudomonadati</taxon>
        <taxon>Pseudomonadota</taxon>
        <taxon>Alphaproteobacteria</taxon>
        <taxon>Rhodobacterales</taxon>
        <taxon>Roseobacteraceae</taxon>
        <taxon>Thalassococcus</taxon>
    </lineage>
</organism>
<comment type="caution">
    <text evidence="1">The sequence shown here is derived from an EMBL/GenBank/DDBJ whole genome shotgun (WGS) entry which is preliminary data.</text>
</comment>
<dbReference type="RefSeq" id="WP_271430556.1">
    <property type="nucleotide sequence ID" value="NZ_JAQIOY010000001.1"/>
</dbReference>
<evidence type="ECO:0000313" key="2">
    <source>
        <dbReference type="Proteomes" id="UP001210720"/>
    </source>
</evidence>
<accession>A0ABT4XMM2</accession>
<gene>
    <name evidence="1" type="ORF">PFY00_00500</name>
</gene>
<proteinExistence type="predicted"/>
<name>A0ABT4XMM2_9RHOB</name>